<dbReference type="GeneID" id="66212166"/>
<dbReference type="EMBL" id="CP068176">
    <property type="protein sequence ID" value="QQT85987.1"/>
    <property type="molecule type" value="Genomic_DNA"/>
</dbReference>
<dbReference type="Pfam" id="PF16223">
    <property type="entry name" value="DUF4882"/>
    <property type="match status" value="1"/>
</dbReference>
<name>A0A7T9UHP5_9GAMM</name>
<dbReference type="InterPro" id="IPR032620">
    <property type="entry name" value="DUF4882"/>
</dbReference>
<dbReference type="Proteomes" id="UP000595320">
    <property type="component" value="Chromosome"/>
</dbReference>
<proteinExistence type="predicted"/>
<dbReference type="PROSITE" id="PS51257">
    <property type="entry name" value="PROKAR_LIPOPROTEIN"/>
    <property type="match status" value="1"/>
</dbReference>
<dbReference type="RefSeq" id="WP_004997040.1">
    <property type="nucleotide sequence ID" value="NZ_CP068176.1"/>
</dbReference>
<reference evidence="1 2" key="1">
    <citation type="submission" date="2021-01" db="EMBL/GenBank/DDBJ databases">
        <title>FDA dAtabase for Regulatory Grade micrObial Sequences (FDA-ARGOS): Supporting development and validation of Infectious Disease Dx tests.</title>
        <authorList>
            <person name="Sproer C."/>
            <person name="Gronow S."/>
            <person name="Severitt S."/>
            <person name="Schroder I."/>
            <person name="Tallon L."/>
            <person name="Sadzewicz L."/>
            <person name="Zhao X."/>
            <person name="Boylan J."/>
            <person name="Ott S."/>
            <person name="Bowen H."/>
            <person name="Vavikolanu K."/>
            <person name="Mehta A."/>
            <person name="Aluvathingal J."/>
            <person name="Nadendla S."/>
            <person name="Lowell S."/>
            <person name="Myers T."/>
            <person name="Yan Y."/>
            <person name="Sichtig H."/>
        </authorList>
    </citation>
    <scope>NUCLEOTIDE SEQUENCE [LARGE SCALE GENOMIC DNA]</scope>
    <source>
        <strain evidence="1 2">FDAARGOS_1096</strain>
    </source>
</reference>
<organism evidence="1 2">
    <name type="scientific">Acinetobacter ursingii</name>
    <dbReference type="NCBI Taxonomy" id="108980"/>
    <lineage>
        <taxon>Bacteria</taxon>
        <taxon>Pseudomonadati</taxon>
        <taxon>Pseudomonadota</taxon>
        <taxon>Gammaproteobacteria</taxon>
        <taxon>Moraxellales</taxon>
        <taxon>Moraxellaceae</taxon>
        <taxon>Acinetobacter</taxon>
    </lineage>
</organism>
<evidence type="ECO:0000313" key="1">
    <source>
        <dbReference type="EMBL" id="QQT85987.1"/>
    </source>
</evidence>
<evidence type="ECO:0000313" key="2">
    <source>
        <dbReference type="Proteomes" id="UP000595320"/>
    </source>
</evidence>
<sequence>MKKIGILTLSLALLGCGENQNSSQSSNTTSQSTATTSTSLSLRSLDQSQTCQYNFDATQQDYDDLWNKQNPDYLIGLFPTINGQKFSLTVAPPYFSINYPEYGTFNYLQYLATSKTRLYSAKDSFYFPSLHDGLGDFSLPTTGIFALEMQLDIPAAPLNGGYYGEPGSSYIADINFSGATENGYIVKSSYNFIAGGADPEFGENPPSLSYSFNYQNSDGTEYNSIADYHSKMTDYQSKYHRIGIYINQNTKQFGFIINGIDQGYKGTLPSALKNIGFDIFNSASSDKNGDFSDKLTGLEFSSELITDRNALQFTYPQGTTDICGNII</sequence>
<dbReference type="AlphaFoldDB" id="A0A7T9UHP5"/>
<accession>A0A7T9UHP5</accession>
<gene>
    <name evidence="1" type="ORF">I6I53_14060</name>
</gene>
<protein>
    <submittedName>
        <fullName evidence="1">DUF4882 family protein</fullName>
    </submittedName>
</protein>